<name>A0ABR3F5G0_9AGAR</name>
<keyword evidence="1" id="KW-0175">Coiled coil</keyword>
<proteinExistence type="predicted"/>
<keyword evidence="3" id="KW-1185">Reference proteome</keyword>
<dbReference type="Proteomes" id="UP001465976">
    <property type="component" value="Unassembled WGS sequence"/>
</dbReference>
<reference evidence="2 3" key="1">
    <citation type="submission" date="2024-02" db="EMBL/GenBank/DDBJ databases">
        <title>A draft genome for the cacao thread blight pathogen Marasmius crinis-equi.</title>
        <authorList>
            <person name="Cohen S.P."/>
            <person name="Baruah I.K."/>
            <person name="Amoako-Attah I."/>
            <person name="Bukari Y."/>
            <person name="Meinhardt L.W."/>
            <person name="Bailey B.A."/>
        </authorList>
    </citation>
    <scope>NUCLEOTIDE SEQUENCE [LARGE SCALE GENOMIC DNA]</scope>
    <source>
        <strain evidence="2 3">GH-76</strain>
    </source>
</reference>
<dbReference type="SUPFAM" id="SSF52047">
    <property type="entry name" value="RNI-like"/>
    <property type="match status" value="1"/>
</dbReference>
<protein>
    <recommendedName>
        <fullName evidence="4">F-box domain-containing protein</fullName>
    </recommendedName>
</protein>
<evidence type="ECO:0000313" key="2">
    <source>
        <dbReference type="EMBL" id="KAL0570491.1"/>
    </source>
</evidence>
<evidence type="ECO:0000313" key="3">
    <source>
        <dbReference type="Proteomes" id="UP001465976"/>
    </source>
</evidence>
<dbReference type="Gene3D" id="3.80.10.10">
    <property type="entry name" value="Ribonuclease Inhibitor"/>
    <property type="match status" value="1"/>
</dbReference>
<gene>
    <name evidence="2" type="ORF">V5O48_011470</name>
</gene>
<feature type="coiled-coil region" evidence="1">
    <location>
        <begin position="52"/>
        <end position="86"/>
    </location>
</feature>
<organism evidence="2 3">
    <name type="scientific">Marasmius crinis-equi</name>
    <dbReference type="NCBI Taxonomy" id="585013"/>
    <lineage>
        <taxon>Eukaryota</taxon>
        <taxon>Fungi</taxon>
        <taxon>Dikarya</taxon>
        <taxon>Basidiomycota</taxon>
        <taxon>Agaricomycotina</taxon>
        <taxon>Agaricomycetes</taxon>
        <taxon>Agaricomycetidae</taxon>
        <taxon>Agaricales</taxon>
        <taxon>Marasmiineae</taxon>
        <taxon>Marasmiaceae</taxon>
        <taxon>Marasmius</taxon>
    </lineage>
</organism>
<evidence type="ECO:0008006" key="4">
    <source>
        <dbReference type="Google" id="ProtNLM"/>
    </source>
</evidence>
<evidence type="ECO:0000256" key="1">
    <source>
        <dbReference type="SAM" id="Coils"/>
    </source>
</evidence>
<dbReference type="InterPro" id="IPR032675">
    <property type="entry name" value="LRR_dom_sf"/>
</dbReference>
<dbReference type="EMBL" id="JBAHYK010000924">
    <property type="protein sequence ID" value="KAL0570491.1"/>
    <property type="molecule type" value="Genomic_DNA"/>
</dbReference>
<comment type="caution">
    <text evidence="2">The sequence shown here is derived from an EMBL/GenBank/DDBJ whole genome shotgun (WGS) entry which is preliminary data.</text>
</comment>
<accession>A0ABR3F5G0</accession>
<sequence length="547" mass="61275">MSTSLICPHCSSLLDGASTATNTIQPPSAAAERLANSNEPPLDSSQDYENNLAQTQAHLKLVAAEIARMEKNLRVLQEKRDRLNGFVDTYKRILQPIRRLPEDVLREVFRMSTDDGSSHMDLFRSWKGVTTRTDSLSPHQTPWKLGQISHHWREVALSYSLLWSFVAIDFPDPRSTKRCLSGMGSQLVRQLQRSGRSKLTVSLHSDYLLDANDPFLMAICSHCDRWVALRARFSPQNLQSLGNFIRGAIPNLHRLYLRNANNQAYQPTELKSIAAFELAPGLRDVTIKAQCGLESLPIPWSQITLLRTPEAESETSAKYCYLRNMPNLHAFFVFITGLATRNYSAAPAPPFLRILTIHSVSTSYEDIENVLARLNPHSLWELRISARLLPSFRAEIPAGVGKTLRLLCLKVQSLTSADAVRIFTSLPALESLSLCNIRNEGLSDLASRDPSTGKLRFLPRLLDLGLYASEATSCDVPALLRLLENRFRHGSGFDIPTNEGEVQLQSVRIHRNISLPESSLQQLEILVSEGLHVDTSPPDWVHLFPGF</sequence>